<protein>
    <submittedName>
        <fullName evidence="2">Uncharacterized protein</fullName>
    </submittedName>
</protein>
<evidence type="ECO:0000313" key="2">
    <source>
        <dbReference type="EMBL" id="QHS97178.1"/>
    </source>
</evidence>
<feature type="compositionally biased region" description="Acidic residues" evidence="1">
    <location>
        <begin position="374"/>
        <end position="384"/>
    </location>
</feature>
<sequence length="423" mass="48479">MDDYNIDILSQAKSEYSANLVNIIIPLIIEGFKSIFKEAWQLCINNDEDSKYLMTFQNFLTRVPKWNQSIINDETKRILEKSKCSYLEDLLTCVYITQLKILTSIRVSSNQKKIDIDIPKLNEFIHKVYIACARKIYSNVYLFEEEILPLQKQKNMRECELICKECLLNVIRESMPVEKILRAYIDETTEEEVIEENITEVIDSKKEEIEKAAAAATLSTEIDNINKEVNSVSADIKRELETTIIKKDLTPVENKIIKELNNDIKNESTPNLTITTQEINTIPKALSAQALINKTIPKTPPSSPVKTIPVINTNTETNKNSISFNDSDQVVNYDIVKSPKAINNTVIDNVLAPKTVDRLEEISKARHEQRKLEEEEEEEEEEEDKLTIYGDAPSLKLDALDINDIGDKLSLKKEIMHDVIELK</sequence>
<dbReference type="InterPro" id="IPR043913">
    <property type="entry name" value="DUF5764"/>
</dbReference>
<dbReference type="EMBL" id="MN739291">
    <property type="protein sequence ID" value="QHS97178.1"/>
    <property type="molecule type" value="Genomic_DNA"/>
</dbReference>
<dbReference type="AlphaFoldDB" id="A0A6C0C0L4"/>
<accession>A0A6C0C0L4</accession>
<evidence type="ECO:0000256" key="1">
    <source>
        <dbReference type="SAM" id="MobiDB-lite"/>
    </source>
</evidence>
<reference evidence="2" key="1">
    <citation type="journal article" date="2020" name="Nature">
        <title>Giant virus diversity and host interactions through global metagenomics.</title>
        <authorList>
            <person name="Schulz F."/>
            <person name="Roux S."/>
            <person name="Paez-Espino D."/>
            <person name="Jungbluth S."/>
            <person name="Walsh D.A."/>
            <person name="Denef V.J."/>
            <person name="McMahon K.D."/>
            <person name="Konstantinidis K.T."/>
            <person name="Eloe-Fadrosh E.A."/>
            <person name="Kyrpides N.C."/>
            <person name="Woyke T."/>
        </authorList>
    </citation>
    <scope>NUCLEOTIDE SEQUENCE</scope>
    <source>
        <strain evidence="2">GVMAG-M-3300020169-51</strain>
    </source>
</reference>
<feature type="region of interest" description="Disordered" evidence="1">
    <location>
        <begin position="366"/>
        <end position="390"/>
    </location>
</feature>
<dbReference type="Pfam" id="PF19068">
    <property type="entry name" value="DUF5764"/>
    <property type="match status" value="1"/>
</dbReference>
<organism evidence="2">
    <name type="scientific">viral metagenome</name>
    <dbReference type="NCBI Taxonomy" id="1070528"/>
    <lineage>
        <taxon>unclassified sequences</taxon>
        <taxon>metagenomes</taxon>
        <taxon>organismal metagenomes</taxon>
    </lineage>
</organism>
<proteinExistence type="predicted"/>
<name>A0A6C0C0L4_9ZZZZ</name>